<evidence type="ECO:0000256" key="6">
    <source>
        <dbReference type="ARBA" id="ARBA00022490"/>
    </source>
</evidence>
<dbReference type="FunFam" id="3.20.180.20:FF:000003">
    <property type="entry name" value="Dynein heavy chain 12, axonemal"/>
    <property type="match status" value="1"/>
</dbReference>
<dbReference type="GO" id="GO:0005930">
    <property type="term" value="C:axoneme"/>
    <property type="evidence" value="ECO:0007669"/>
    <property type="project" value="UniProtKB-SubCell"/>
</dbReference>
<keyword evidence="14" id="KW-0969">Cilium</keyword>
<dbReference type="Pfam" id="PF18198">
    <property type="entry name" value="AAA_lid_11"/>
    <property type="match status" value="1"/>
</dbReference>
<dbReference type="GO" id="GO:0030286">
    <property type="term" value="C:dynein complex"/>
    <property type="evidence" value="ECO:0007669"/>
    <property type="project" value="UniProtKB-KW"/>
</dbReference>
<keyword evidence="12" id="KW-0243">Dynein</keyword>
<dbReference type="InterPro" id="IPR043157">
    <property type="entry name" value="Dynein_AAA1S"/>
</dbReference>
<gene>
    <name evidence="22" type="ORF">M427DRAFT_128896</name>
</gene>
<dbReference type="FunFam" id="1.20.58.1120:FF:000007">
    <property type="entry name" value="Dynein heavy chain 4"/>
    <property type="match status" value="1"/>
</dbReference>
<dbReference type="FunFam" id="3.40.50.300:FF:002141">
    <property type="entry name" value="Dynein heavy chain"/>
    <property type="match status" value="1"/>
</dbReference>
<dbReference type="Pfam" id="PF18199">
    <property type="entry name" value="Dynein_C"/>
    <property type="match status" value="1"/>
</dbReference>
<keyword evidence="17" id="KW-0966">Cell projection</keyword>
<dbReference type="InterPro" id="IPR027417">
    <property type="entry name" value="P-loop_NTPase"/>
</dbReference>
<comment type="subcellular location">
    <subcellularLocation>
        <location evidence="1">Cell projection</location>
        <location evidence="1">Cilium</location>
        <location evidence="1">Flagellum</location>
    </subcellularLocation>
    <subcellularLocation>
        <location evidence="2">Cytoplasm</location>
        <location evidence="2">Cytoskeleton</location>
        <location evidence="2">Cilium axoneme</location>
    </subcellularLocation>
</comment>
<evidence type="ECO:0000313" key="23">
    <source>
        <dbReference type="Proteomes" id="UP000070544"/>
    </source>
</evidence>
<dbReference type="Pfam" id="PF12774">
    <property type="entry name" value="AAA_6"/>
    <property type="match status" value="1"/>
</dbReference>
<dbReference type="Pfam" id="PF12777">
    <property type="entry name" value="MT"/>
    <property type="match status" value="1"/>
</dbReference>
<dbReference type="Gene3D" id="1.10.8.710">
    <property type="match status" value="1"/>
</dbReference>
<evidence type="ECO:0000256" key="17">
    <source>
        <dbReference type="ARBA" id="ARBA00023273"/>
    </source>
</evidence>
<keyword evidence="16" id="KW-0206">Cytoskeleton</keyword>
<dbReference type="Gene3D" id="3.20.180.20">
    <property type="entry name" value="Dynein heavy chain, N-terminal domain 2"/>
    <property type="match status" value="1"/>
</dbReference>
<dbReference type="FunFam" id="1.20.920.30:FF:000005">
    <property type="entry name" value="Dynein, axonemal, heavy chain 2"/>
    <property type="match status" value="1"/>
</dbReference>
<dbReference type="Pfam" id="PF12781">
    <property type="entry name" value="AAA_9"/>
    <property type="match status" value="1"/>
</dbReference>
<dbReference type="GO" id="GO:0005874">
    <property type="term" value="C:microtubule"/>
    <property type="evidence" value="ECO:0007669"/>
    <property type="project" value="UniProtKB-KW"/>
</dbReference>
<dbReference type="SUPFAM" id="SSF52540">
    <property type="entry name" value="P-loop containing nucleoside triphosphate hydrolases"/>
    <property type="match status" value="4"/>
</dbReference>
<dbReference type="FunFam" id="1.10.8.1220:FF:000001">
    <property type="entry name" value="Dynein axonemal heavy chain 5"/>
    <property type="match status" value="1"/>
</dbReference>
<dbReference type="InterPro" id="IPR024743">
    <property type="entry name" value="Dynein_HC_stalk"/>
</dbReference>
<feature type="domain" description="AAA+ ATPase" evidence="21">
    <location>
        <begin position="1628"/>
        <end position="1765"/>
    </location>
</feature>
<name>A0A138ZYF6_GONPJ</name>
<evidence type="ECO:0000256" key="8">
    <source>
        <dbReference type="ARBA" id="ARBA00022737"/>
    </source>
</evidence>
<evidence type="ECO:0000256" key="12">
    <source>
        <dbReference type="ARBA" id="ARBA00023017"/>
    </source>
</evidence>
<evidence type="ECO:0000256" key="7">
    <source>
        <dbReference type="ARBA" id="ARBA00022701"/>
    </source>
</evidence>
<feature type="coiled-coil region" evidence="19">
    <location>
        <begin position="2787"/>
        <end position="2859"/>
    </location>
</feature>
<evidence type="ECO:0000256" key="4">
    <source>
        <dbReference type="ARBA" id="ARBA00011655"/>
    </source>
</evidence>
<evidence type="ECO:0000256" key="15">
    <source>
        <dbReference type="ARBA" id="ARBA00023175"/>
    </source>
</evidence>
<sequence length="4048" mass="454876">MWRRTVRSAKISRARQEIEQTLFACHPTLGRATLEARKLCWDLMGGAWFTKPGAAWLVRVVERGMDVEAFAEQQKSYVEEVGDSVAGEWRNSLRRVVDEACREVLKKTVDARATELMKDKGQQQVNLGSSQAKKMTFTEQAARRTESRRLERFVRVVDYMCVDALVGVAVDSVGQLLSEMYQGCSDGDVALAADGAMAPQGKQLVDDRSGTWPAGTVQVGGVVIGSEVGTGNLIAAGPDGFSNIVSNVLRQAVQKTVAEVIGRLVEEEDEKAGKKPDLEEIAGFRAPPPSLVPSSETKEARGTLGKDKDFHHTNGPLFRTKLLLEVDEAQGEQVLRLSPSLPEFVQIVDTLIKLYVTTVEEVSLLSGTFKYLDPSIVIHPGNAEDGVVEDALKGTGQASSSKEASDAAGLPNVAQIVSENPFFRESVGRIRGTLVGVFANARNWMKGWDGMRAMWAENNTHTVESVHLTAQKFLLLEKRKETPEALPPEGESVPSPSEVTDLPARDIVDFFSRALERFSSQRAIVNNRVPTSSVVNNVLIETADLKSMLIPSPEKCFKNVAEVLPIYARDRNEELLTEVQSWVRELNGSPGSVEHFVEYLGWMEKIKFSLPRVERQFEELNQLYTLVEKHKVVIQPTDLALYQTLTPTMRQLKDAADIANDSKDESINKFSMELEKNNTDLLLECQEIRNRAQDPMVWNPSGNPEIVLRFLDDMRDSLSSIEDRKRRYLEWSVLFKAGGTTQPSANVTVPTSTGGDGVAASSEAEGASPPVTTAADDQSGEIQETRQEVDLKRTLWASLRDWEVLTEKWRSSPFDQLNTDEINTQIQGYIKTIYALDKGLPPNEVVPKLKGMVEQFRTIYPCIVELRNPALKQRHWDKIQDAVGKSIIRDETFTLGRLLDDSFFDFKDEISGISGQASSEASLEEMLAKIVKQWSETEFSVLPYRDGKDVFILGSIDDIQTILEDSQVTLATIKSSRYIAPIKSDVDRWDKQLSLFAETLDAWLTCQRSWLYLESIFSAPDIQRQLPDEARMFTQVDRSWKEVMRKVSRNPNAMKSGTMPGLLETMQQNNALLDRIQKCLEDYLESKRLLFPRFYFLSNDELLEILSQTRNPQAVQPHLGKCFDAIKQLDFASESKSVDIVAMVSPEGERVPFGKTLKARGNVEAWLGQVEESMVNVLRKLCKAALAEYDPANRAEWVKDHVGMVSLTASQIIWCKDVSECLKQANPLQALLAFKNTSIQNLNQLAALVRGDLTKIQRAILGAMITIDVHNRDIIQALYNAKCSSPGDFEWTKQMRYYWDSEGDTCHVKMSTSTFIYGYEYLGCSPRLVITPLTDRCYLTLTGAVQLNLGGSPVGPAGTGKTETVKDLAKALARQCIVFNCSDGLDYKMMGKMFAGLAQSGAWICFDEFNRIDIEVLSVIAQQVITIKNAKDARATRFMFEGREIRLIDTCASFITMNPGYAGRTELPDNLKAMYRPIAMMIPDYGLIAEIILYSEGFENAKALSGKVVNLYKLCSEQLSQQDHYDFGMRAVKSVLVMAGSLKRANPSLTEDVVLIRSLRDSNLPKFISEDIPLFKGILQDLFPGIQVPAVDYGALTSVIQGLMKEKNLIAVPAMIDRIVQLYDTMKIRHGVMLVGPTGGGKTTSYQILAEAMGRLKDRGLGQAGDFQKIKSYVLNPKCITMAELYGEFNLQTMEWRDGLIGSLVRPQVTDNTLDEKWTVFDGPVDALWIENINSVLDDNKLLCLANGERIKLTPTMHMLFEVADLAVASPATVSRCGMVYMDPTALGWRPLVATWTCSLPSHVSDELKQYLIGLFEAYVDKGLKFVRKTCKEYVASNNVTLVMSLCKLIQTFLVQTKEVDFKQALEVLKPVAGYIFLFCYVWSIGGNLADGSHDAFDSFIHELFEQDAIPDVQLPSGNVFNYCVDVKNRTFTAWEDLVPQFKYSGDVPYFQLIVPTTDTVKYSFLLDRLLGGDHAVLLTGSTGVGKSVIVQDLLNRVGAERNYIPITLNFSAQTTSAQTQSIIESKLEKKRKNILGAPEGSARVVLFVDDLNMPKLDRYGSQPTIELLRQYLTSNGWYDREKLFWKEIQDVSLVGACGPPGGGRNPITGRLLRHFNLINIPAPQELSLLKIFKSIMEGFFRTFSADVRGCCDNIVGSAIEIYRRMCTELLPTPAKSHYTFNLRDLSKVVQGVLQVKPAFCQVKNDVIRLFCHEAARVFHDRLIDDVDRLYFNQLISEVVEKSFTVSITKEQLVESPILFGDFLKRGVPVEERNYVEITDSKALGNMLEEYLEEYNVTLSKDMRLIFFLDAKQHITRIARILRQPRGNALLVGVGGTGKQSLTRLACHISEYQCIQIELTRTYGETEWHEDLKKLYQLAGVEGKTTVFLLSDTQIKSETFLEDVNNILNSGEVPNLFEVDEREKILGDLRPLARQQGFSEDRDTIYQFFINRVKDNLHIVFATSPVGDMFRNRCRMFPSLVNCSTIDWFNEWPREALLSVSRRFLEFVDLGSDEMKDKVSSMCVEIHVSVSDISTRYWNEIKRRYYTTPTSYLELINLYTVMLGEKRKELGLACDRLKNGLSKLAETNELVAKMQVELELLGPELKQKAKDVETLMAKIAKDQETADGVRKVVAEEESVVREKAEQTEGIARDAQKDLDEALPALAAAYSALDALDKKDIAELKVFSKPPDLVMLVMEAVCILFKVKADWDSSKKLLADPQFMKKMVEFDKDNIPDSILKKLRKYIENPSFTPDAVEKVSKACKSICMWVVALELYGRVYREVQPKRKRLEDAQATLEATRAKLAEKTAALQEVESQLNKLKQKYEDSIASKKQLADKIDETSRRLQRASKLTQALADEQIRWTESVASLGQQIEALVGNVFLAAACVAYYGAFTFNFRQDLVSQWISKCQSLGIPVLENFALVDILGDPVVIREWNVQGLPTDALSTDNGILVHRGRRWPLMIDPQGQANNWIRKMEGPDLKIVKLSDSKFLRTLENAIRTGSPVLMEDVGEQLDPALEPLLLKQTVRQGGRLMMKLGDTFVEYDKNFRLYITSKLPNPHYLPEVCIKATIINFTVTKNGLENQLLGDVVCLERPELEEQRNNLIISLSADKKALKDIEEKILKLLFNAQGNILDDEELINTLNQSKVTSAAILERVKLSEQTEKAINIAREKYRPVAIRGSVLYFAVADLAEVDPMYQFSLKYFKNMFNSCIESCPKTENLNVHIEDLNRLITSVIFQNISRALFERHKMIFSFMICTEIMRERKYIEDTEWNYFLRGGSGVTRPESFPPRPQVPWLTDSMWRNVVELTQSVAPFKFIVEHMTMYPSEWEVIIESDDPFLERIPGEGGDKVSDFQKLLLIKTLREEKLIPSAIEFIKRGIGKDFIEVPPLEIGRAYKDTNARTPFIFILSAGSDPIASLLRFAKEINYGDRLHMISLGQGQGPIAEELVKKAMSTGDWVFLQNCHLAASWMTRLDQLVRDISSPETQVNPSFRLFLSSMPSRVFPIAVLQEGVKVTNEPPKGLRANLARSFADVSPDVFDVNPPQGTKFKKLLFGVCFFNALIHERKKFGPLGWNILYDWSNSDLEVSITIMKNFLQEYRHIPWDALLYLTGEITFGGRVTDDWDRRTLRSILQRFYTPAILEDGHKFSPSGVYYAPGDGNIASYRSFIDKLPITEDPSIFGMHENANISFQVQESRRLVRTVLDVQPRIGVAGGGKSPEQIVTDLTSSILEEWPSPLVLEYTPSMDSGTAKAKTGGEGERPASGSARMFRTDADGRVLNSLSIVLSQECARFNKLLTTVKKSLESLVKAIKGLVVMNEELEAVFRSLLNNEVPASWANVAYPSLKPLGGWVKDLQARIAFMRSWIDEGQPTSFWLPGFFFPQGFLTGALQNHARKYNIPIDSLTFSFILLDAEGEAPAGGGTGSRGSLGSLQRTEGKEDDGVLIRGLFLEGARWDPQKRILQDSFPMEMYSTMPLVRFLPTQTPQIADGQNKLYVAPLYKTAARAGTLSTTGHSTNFVLSINVPSDRPQEYWIAKGCALLCQLSE</sequence>
<dbReference type="GO" id="GO:0031514">
    <property type="term" value="C:motile cilium"/>
    <property type="evidence" value="ECO:0007669"/>
    <property type="project" value="UniProtKB-SubCell"/>
</dbReference>
<dbReference type="FunFam" id="1.10.8.720:FF:000001">
    <property type="entry name" value="dynein heavy chain 7, axonemal"/>
    <property type="match status" value="1"/>
</dbReference>
<dbReference type="FunFam" id="3.10.490.20:FF:000005">
    <property type="entry name" value="Dynein axonemal heavy chain 6"/>
    <property type="match status" value="1"/>
</dbReference>
<dbReference type="FunFam" id="3.40.50.300:FF:000044">
    <property type="entry name" value="Dynein heavy chain 5, axonemal"/>
    <property type="match status" value="1"/>
</dbReference>
<feature type="compositionally biased region" description="Basic and acidic residues" evidence="20">
    <location>
        <begin position="296"/>
        <end position="312"/>
    </location>
</feature>
<feature type="domain" description="AAA+ ATPase" evidence="21">
    <location>
        <begin position="1973"/>
        <end position="2122"/>
    </location>
</feature>
<dbReference type="GO" id="GO:0005524">
    <property type="term" value="F:ATP binding"/>
    <property type="evidence" value="ECO:0007669"/>
    <property type="project" value="UniProtKB-KW"/>
</dbReference>
<feature type="domain" description="AAA+ ATPase" evidence="21">
    <location>
        <begin position="1350"/>
        <end position="1449"/>
    </location>
</feature>
<keyword evidence="15" id="KW-0505">Motor protein</keyword>
<dbReference type="InterPro" id="IPR003593">
    <property type="entry name" value="AAA+_ATPase"/>
</dbReference>
<dbReference type="Proteomes" id="UP000070544">
    <property type="component" value="Unassembled WGS sequence"/>
</dbReference>
<feature type="region of interest" description="Disordered" evidence="20">
    <location>
        <begin position="745"/>
        <end position="786"/>
    </location>
</feature>
<feature type="region of interest" description="Disordered" evidence="20">
    <location>
        <begin position="3747"/>
        <end position="3768"/>
    </location>
</feature>
<dbReference type="Gene3D" id="1.20.1270.280">
    <property type="match status" value="1"/>
</dbReference>
<keyword evidence="7" id="KW-0493">Microtubule</keyword>
<dbReference type="Gene3D" id="1.10.472.130">
    <property type="match status" value="1"/>
</dbReference>
<dbReference type="Pfam" id="PF03028">
    <property type="entry name" value="Dynein_heavy"/>
    <property type="match status" value="1"/>
</dbReference>
<comment type="similarity">
    <text evidence="3">Belongs to the dynein heavy chain family.</text>
</comment>
<dbReference type="Pfam" id="PF17857">
    <property type="entry name" value="AAA_lid_1"/>
    <property type="match status" value="1"/>
</dbReference>
<feature type="region of interest" description="Disordered" evidence="20">
    <location>
        <begin position="268"/>
        <end position="312"/>
    </location>
</feature>
<dbReference type="GO" id="GO:0051959">
    <property type="term" value="F:dynein light intermediate chain binding"/>
    <property type="evidence" value="ECO:0007669"/>
    <property type="project" value="InterPro"/>
</dbReference>
<dbReference type="OrthoDB" id="447173at2759"/>
<keyword evidence="23" id="KW-1185">Reference proteome</keyword>
<dbReference type="InterPro" id="IPR013602">
    <property type="entry name" value="Dynein_heavy_linker"/>
</dbReference>
<keyword evidence="10" id="KW-0067">ATP-binding</keyword>
<dbReference type="Gene3D" id="3.40.50.300">
    <property type="entry name" value="P-loop containing nucleotide triphosphate hydrolases"/>
    <property type="match status" value="5"/>
</dbReference>
<evidence type="ECO:0000256" key="18">
    <source>
        <dbReference type="ARBA" id="ARBA00033439"/>
    </source>
</evidence>
<dbReference type="Gene3D" id="1.10.8.1220">
    <property type="match status" value="1"/>
</dbReference>
<evidence type="ECO:0000256" key="19">
    <source>
        <dbReference type="SAM" id="Coils"/>
    </source>
</evidence>
<dbReference type="FunFam" id="1.10.8.710:FF:000004">
    <property type="entry name" value="Dynein axonemal heavy chain 6"/>
    <property type="match status" value="1"/>
</dbReference>
<dbReference type="GO" id="GO:0045505">
    <property type="term" value="F:dynein intermediate chain binding"/>
    <property type="evidence" value="ECO:0007669"/>
    <property type="project" value="InterPro"/>
</dbReference>
<dbReference type="PANTHER" id="PTHR22878">
    <property type="entry name" value="DYNEIN HEAVY CHAIN 6, AXONEMAL-LIKE-RELATED"/>
    <property type="match status" value="1"/>
</dbReference>
<dbReference type="Pfam" id="PF12775">
    <property type="entry name" value="AAA_7"/>
    <property type="match status" value="1"/>
</dbReference>
<dbReference type="InterPro" id="IPR024317">
    <property type="entry name" value="Dynein_heavy_chain_D4_dom"/>
</dbReference>
<evidence type="ECO:0000256" key="13">
    <source>
        <dbReference type="ARBA" id="ARBA00023054"/>
    </source>
</evidence>
<keyword evidence="11" id="KW-0282">Flagellum</keyword>
<dbReference type="FunFam" id="3.40.50.300:FF:000362">
    <property type="entry name" value="Dynein, axonemal, heavy chain 6"/>
    <property type="match status" value="1"/>
</dbReference>
<dbReference type="InterPro" id="IPR026983">
    <property type="entry name" value="DHC"/>
</dbReference>
<dbReference type="STRING" id="1344416.A0A138ZYF6"/>
<feature type="domain" description="AAA+ ATPase" evidence="21">
    <location>
        <begin position="2325"/>
        <end position="2482"/>
    </location>
</feature>
<dbReference type="PANTHER" id="PTHR22878:SF68">
    <property type="entry name" value="DYNEIN HEAVY CHAIN 6, AXONEMAL-LIKE"/>
    <property type="match status" value="1"/>
</dbReference>
<dbReference type="InterPro" id="IPR042228">
    <property type="entry name" value="Dynein_linker_3"/>
</dbReference>
<evidence type="ECO:0000256" key="9">
    <source>
        <dbReference type="ARBA" id="ARBA00022741"/>
    </source>
</evidence>
<dbReference type="FunFam" id="1.20.920.20:FF:000006">
    <property type="entry name" value="Dynein, axonemal, heavy chain 6"/>
    <property type="match status" value="1"/>
</dbReference>
<reference evidence="22 23" key="1">
    <citation type="journal article" date="2015" name="Genome Biol. Evol.">
        <title>Phylogenomic analyses indicate that early fungi evolved digesting cell walls of algal ancestors of land plants.</title>
        <authorList>
            <person name="Chang Y."/>
            <person name="Wang S."/>
            <person name="Sekimoto S."/>
            <person name="Aerts A.L."/>
            <person name="Choi C."/>
            <person name="Clum A."/>
            <person name="LaButti K.M."/>
            <person name="Lindquist E.A."/>
            <person name="Yee Ngan C."/>
            <person name="Ohm R.A."/>
            <person name="Salamov A.A."/>
            <person name="Grigoriev I.V."/>
            <person name="Spatafora J.W."/>
            <person name="Berbee M.L."/>
        </authorList>
    </citation>
    <scope>NUCLEOTIDE SEQUENCE [LARGE SCALE GENOMIC DNA]</scope>
    <source>
        <strain evidence="22 23">JEL478</strain>
    </source>
</reference>
<evidence type="ECO:0000256" key="5">
    <source>
        <dbReference type="ARBA" id="ARBA00022197"/>
    </source>
</evidence>
<evidence type="ECO:0000256" key="14">
    <source>
        <dbReference type="ARBA" id="ARBA00023069"/>
    </source>
</evidence>
<dbReference type="Pfam" id="PF12780">
    <property type="entry name" value="AAA_8"/>
    <property type="match status" value="1"/>
</dbReference>
<dbReference type="InterPro" id="IPR041589">
    <property type="entry name" value="DNAH3_AAA_lid_1"/>
</dbReference>
<dbReference type="Gene3D" id="6.10.140.1060">
    <property type="match status" value="1"/>
</dbReference>
<dbReference type="InterPro" id="IPR042222">
    <property type="entry name" value="Dynein_2_N"/>
</dbReference>
<evidence type="ECO:0000256" key="2">
    <source>
        <dbReference type="ARBA" id="ARBA00004430"/>
    </source>
</evidence>
<dbReference type="FunFam" id="1.20.140.100:FF:000004">
    <property type="entry name" value="Dynein axonemal heavy chain 6"/>
    <property type="match status" value="1"/>
</dbReference>
<dbReference type="FunFam" id="1.10.287.2620:FF:000001">
    <property type="entry name" value="Cytoplasmic dynein heavy chain 1"/>
    <property type="match status" value="1"/>
</dbReference>
<dbReference type="Pfam" id="PF08393">
    <property type="entry name" value="DHC_N2"/>
    <property type="match status" value="1"/>
</dbReference>
<accession>A0A138ZYF6</accession>
<dbReference type="Gene3D" id="1.20.58.1120">
    <property type="match status" value="1"/>
</dbReference>
<organism evidence="22 23">
    <name type="scientific">Gonapodya prolifera (strain JEL478)</name>
    <name type="common">Monoblepharis prolifera</name>
    <dbReference type="NCBI Taxonomy" id="1344416"/>
    <lineage>
        <taxon>Eukaryota</taxon>
        <taxon>Fungi</taxon>
        <taxon>Fungi incertae sedis</taxon>
        <taxon>Chytridiomycota</taxon>
        <taxon>Chytridiomycota incertae sedis</taxon>
        <taxon>Monoblepharidomycetes</taxon>
        <taxon>Monoblepharidales</taxon>
        <taxon>Gonapodyaceae</taxon>
        <taxon>Gonapodya</taxon>
    </lineage>
</organism>
<dbReference type="GO" id="GO:0007018">
    <property type="term" value="P:microtubule-based movement"/>
    <property type="evidence" value="ECO:0007669"/>
    <property type="project" value="InterPro"/>
</dbReference>
<dbReference type="Gene3D" id="3.10.490.20">
    <property type="match status" value="1"/>
</dbReference>
<dbReference type="Gene3D" id="1.20.920.20">
    <property type="match status" value="1"/>
</dbReference>
<evidence type="ECO:0000256" key="16">
    <source>
        <dbReference type="ARBA" id="ARBA00023212"/>
    </source>
</evidence>
<dbReference type="GO" id="GO:0008569">
    <property type="term" value="F:minus-end-directed microtubule motor activity"/>
    <property type="evidence" value="ECO:0007669"/>
    <property type="project" value="InterPro"/>
</dbReference>
<evidence type="ECO:0000256" key="3">
    <source>
        <dbReference type="ARBA" id="ARBA00008887"/>
    </source>
</evidence>
<keyword evidence="13 19" id="KW-0175">Coiled coil</keyword>
<dbReference type="InterPro" id="IPR004273">
    <property type="entry name" value="Dynein_heavy_D6_P-loop"/>
</dbReference>
<dbReference type="FunFam" id="3.40.50.300:FF:001145">
    <property type="entry name" value="Putative dynein heavy chain"/>
    <property type="match status" value="1"/>
</dbReference>
<dbReference type="Pfam" id="PF17852">
    <property type="entry name" value="Dynein_AAA_lid"/>
    <property type="match status" value="1"/>
</dbReference>
<dbReference type="InterPro" id="IPR042219">
    <property type="entry name" value="AAA_lid_11_sf"/>
</dbReference>
<dbReference type="InterPro" id="IPR041228">
    <property type="entry name" value="Dynein_C"/>
</dbReference>
<proteinExistence type="inferred from homology"/>
<dbReference type="InterPro" id="IPR043160">
    <property type="entry name" value="Dynein_C_barrel"/>
</dbReference>
<dbReference type="SMART" id="SM00382">
    <property type="entry name" value="AAA"/>
    <property type="match status" value="4"/>
</dbReference>
<evidence type="ECO:0000256" key="1">
    <source>
        <dbReference type="ARBA" id="ARBA00004230"/>
    </source>
</evidence>
<evidence type="ECO:0000313" key="22">
    <source>
        <dbReference type="EMBL" id="KXS09529.1"/>
    </source>
</evidence>
<evidence type="ECO:0000259" key="21">
    <source>
        <dbReference type="SMART" id="SM00382"/>
    </source>
</evidence>
<evidence type="ECO:0000256" key="11">
    <source>
        <dbReference type="ARBA" id="ARBA00022846"/>
    </source>
</evidence>
<keyword evidence="9" id="KW-0547">Nucleotide-binding</keyword>
<dbReference type="InterPro" id="IPR035699">
    <property type="entry name" value="AAA_6"/>
</dbReference>
<dbReference type="InterPro" id="IPR041658">
    <property type="entry name" value="AAA_lid_11"/>
</dbReference>
<protein>
    <recommendedName>
        <fullName evidence="5">Dynein heavy chain, cytoplasmic</fullName>
    </recommendedName>
    <alternativeName>
        <fullName evidence="18">Dynein heavy chain, cytosolic</fullName>
    </alternativeName>
</protein>
<comment type="subunit">
    <text evidence="4">Consists of at least two heavy chains and a number of intermediate and light chains.</text>
</comment>
<dbReference type="Gene3D" id="1.10.287.2620">
    <property type="match status" value="1"/>
</dbReference>
<evidence type="ECO:0000256" key="20">
    <source>
        <dbReference type="SAM" id="MobiDB-lite"/>
    </source>
</evidence>
<feature type="compositionally biased region" description="Low complexity" evidence="20">
    <location>
        <begin position="758"/>
        <end position="771"/>
    </location>
</feature>
<dbReference type="OMA" id="VESFDWQ"/>
<dbReference type="Gene3D" id="1.10.8.720">
    <property type="entry name" value="Region D6 of dynein motor"/>
    <property type="match status" value="1"/>
</dbReference>
<dbReference type="InterPro" id="IPR041466">
    <property type="entry name" value="Dynein_AAA5_ext"/>
</dbReference>
<dbReference type="EMBL" id="KQ965859">
    <property type="protein sequence ID" value="KXS09529.1"/>
    <property type="molecule type" value="Genomic_DNA"/>
</dbReference>
<dbReference type="Gene3D" id="1.20.920.30">
    <property type="match status" value="1"/>
</dbReference>
<dbReference type="InterPro" id="IPR035706">
    <property type="entry name" value="AAA_9"/>
</dbReference>
<keyword evidence="8" id="KW-0677">Repeat</keyword>
<dbReference type="Gene3D" id="1.20.140.100">
    <property type="entry name" value="Dynein heavy chain, N-terminal domain 2"/>
    <property type="match status" value="1"/>
</dbReference>
<dbReference type="CDD" id="cd00009">
    <property type="entry name" value="AAA"/>
    <property type="match status" value="1"/>
</dbReference>
<keyword evidence="6" id="KW-0963">Cytoplasm</keyword>
<evidence type="ECO:0000256" key="10">
    <source>
        <dbReference type="ARBA" id="ARBA00022840"/>
    </source>
</evidence>